<evidence type="ECO:0000313" key="6">
    <source>
        <dbReference type="Proteomes" id="UP001549184"/>
    </source>
</evidence>
<evidence type="ECO:0000313" key="5">
    <source>
        <dbReference type="EMBL" id="MET3650575.1"/>
    </source>
</evidence>
<evidence type="ECO:0000259" key="4">
    <source>
        <dbReference type="PROSITE" id="PS50995"/>
    </source>
</evidence>
<name>A0ABV2JQK7_9GAMM</name>
<dbReference type="SUPFAM" id="SSF46785">
    <property type="entry name" value="Winged helix' DNA-binding domain"/>
    <property type="match status" value="1"/>
</dbReference>
<dbReference type="PROSITE" id="PS01117">
    <property type="entry name" value="HTH_MARR_1"/>
    <property type="match status" value="1"/>
</dbReference>
<gene>
    <name evidence="5" type="ORF">ABIC75_000277</name>
</gene>
<protein>
    <submittedName>
        <fullName evidence="5">DNA-binding MarR family transcriptional regulator</fullName>
    </submittedName>
</protein>
<dbReference type="Proteomes" id="UP001549184">
    <property type="component" value="Unassembled WGS sequence"/>
</dbReference>
<dbReference type="EMBL" id="JBEPMU010000001">
    <property type="protein sequence ID" value="MET3650575.1"/>
    <property type="molecule type" value="Genomic_DNA"/>
</dbReference>
<dbReference type="SMART" id="SM00347">
    <property type="entry name" value="HTH_MARR"/>
    <property type="match status" value="1"/>
</dbReference>
<keyword evidence="2 5" id="KW-0238">DNA-binding</keyword>
<evidence type="ECO:0000256" key="3">
    <source>
        <dbReference type="ARBA" id="ARBA00023163"/>
    </source>
</evidence>
<dbReference type="InterPro" id="IPR036390">
    <property type="entry name" value="WH_DNA-bd_sf"/>
</dbReference>
<dbReference type="RefSeq" id="WP_354012072.1">
    <property type="nucleotide sequence ID" value="NZ_JBEPMU010000001.1"/>
</dbReference>
<keyword evidence="3" id="KW-0804">Transcription</keyword>
<dbReference type="Gene3D" id="1.10.10.10">
    <property type="entry name" value="Winged helix-like DNA-binding domain superfamily/Winged helix DNA-binding domain"/>
    <property type="match status" value="1"/>
</dbReference>
<dbReference type="PANTHER" id="PTHR33164:SF105">
    <property type="entry name" value="TRANSCRIPTIONAL REPRESSOR PROTEIN-RELATED"/>
    <property type="match status" value="1"/>
</dbReference>
<dbReference type="PANTHER" id="PTHR33164">
    <property type="entry name" value="TRANSCRIPTIONAL REGULATOR, MARR FAMILY"/>
    <property type="match status" value="1"/>
</dbReference>
<dbReference type="InterPro" id="IPR036388">
    <property type="entry name" value="WH-like_DNA-bd_sf"/>
</dbReference>
<comment type="caution">
    <text evidence="5">The sequence shown here is derived from an EMBL/GenBank/DDBJ whole genome shotgun (WGS) entry which is preliminary data.</text>
</comment>
<organism evidence="5 6">
    <name type="scientific">Dyella japonica</name>
    <dbReference type="NCBI Taxonomy" id="231455"/>
    <lineage>
        <taxon>Bacteria</taxon>
        <taxon>Pseudomonadati</taxon>
        <taxon>Pseudomonadota</taxon>
        <taxon>Gammaproteobacteria</taxon>
        <taxon>Lysobacterales</taxon>
        <taxon>Rhodanobacteraceae</taxon>
        <taxon>Dyella</taxon>
    </lineage>
</organism>
<proteinExistence type="predicted"/>
<dbReference type="InterPro" id="IPR000835">
    <property type="entry name" value="HTH_MarR-typ"/>
</dbReference>
<keyword evidence="6" id="KW-1185">Reference proteome</keyword>
<dbReference type="InterPro" id="IPR023187">
    <property type="entry name" value="Tscrpt_reg_MarR-type_CS"/>
</dbReference>
<dbReference type="GO" id="GO:0003677">
    <property type="term" value="F:DNA binding"/>
    <property type="evidence" value="ECO:0007669"/>
    <property type="project" value="UniProtKB-KW"/>
</dbReference>
<evidence type="ECO:0000256" key="1">
    <source>
        <dbReference type="ARBA" id="ARBA00023015"/>
    </source>
</evidence>
<sequence>MGVGTKGRKDALRCNFTSLRQAARHVSRFYDAHLASTGLGTNQYTVLANLVLHGPMTMGEMTSLLILDRATLGHNLRPLERDGLLTITVGKTDRREREVKLTDKGRRVEAEVRPYWDRAQALFEQEFGKNEALAMRQTMYRIARLGLVEPDGKLAVA</sequence>
<dbReference type="PROSITE" id="PS50995">
    <property type="entry name" value="HTH_MARR_2"/>
    <property type="match status" value="1"/>
</dbReference>
<keyword evidence="1" id="KW-0805">Transcription regulation</keyword>
<dbReference type="InterPro" id="IPR039422">
    <property type="entry name" value="MarR/SlyA-like"/>
</dbReference>
<feature type="domain" description="HTH marR-type" evidence="4">
    <location>
        <begin position="12"/>
        <end position="144"/>
    </location>
</feature>
<reference evidence="5 6" key="1">
    <citation type="submission" date="2024-06" db="EMBL/GenBank/DDBJ databases">
        <title>Sorghum-associated microbial communities from plants grown in Nebraska, USA.</title>
        <authorList>
            <person name="Schachtman D."/>
        </authorList>
    </citation>
    <scope>NUCLEOTIDE SEQUENCE [LARGE SCALE GENOMIC DNA]</scope>
    <source>
        <strain evidence="5 6">1073</strain>
    </source>
</reference>
<accession>A0ABV2JQK7</accession>
<evidence type="ECO:0000256" key="2">
    <source>
        <dbReference type="ARBA" id="ARBA00023125"/>
    </source>
</evidence>